<dbReference type="EMBL" id="FOXQ01000004">
    <property type="protein sequence ID" value="SFQ00530.1"/>
    <property type="molecule type" value="Genomic_DNA"/>
</dbReference>
<keyword evidence="1" id="KW-0472">Membrane</keyword>
<accession>A0A1I5UZ72</accession>
<organism evidence="2 3">
    <name type="scientific">Parafilimonas terrae</name>
    <dbReference type="NCBI Taxonomy" id="1465490"/>
    <lineage>
        <taxon>Bacteria</taxon>
        <taxon>Pseudomonadati</taxon>
        <taxon>Bacteroidota</taxon>
        <taxon>Chitinophagia</taxon>
        <taxon>Chitinophagales</taxon>
        <taxon>Chitinophagaceae</taxon>
        <taxon>Parafilimonas</taxon>
    </lineage>
</organism>
<dbReference type="Proteomes" id="UP000199031">
    <property type="component" value="Unassembled WGS sequence"/>
</dbReference>
<keyword evidence="1" id="KW-1133">Transmembrane helix</keyword>
<keyword evidence="1" id="KW-0812">Transmembrane</keyword>
<dbReference type="AlphaFoldDB" id="A0A1I5UZ72"/>
<evidence type="ECO:0000256" key="1">
    <source>
        <dbReference type="SAM" id="Phobius"/>
    </source>
</evidence>
<dbReference type="RefSeq" id="WP_090657329.1">
    <property type="nucleotide sequence ID" value="NZ_FOXQ01000004.1"/>
</dbReference>
<gene>
    <name evidence="2" type="ORF">SAMN05444277_104119</name>
</gene>
<evidence type="ECO:0000313" key="3">
    <source>
        <dbReference type="Proteomes" id="UP000199031"/>
    </source>
</evidence>
<feature type="transmembrane region" description="Helical" evidence="1">
    <location>
        <begin position="128"/>
        <end position="146"/>
    </location>
</feature>
<feature type="transmembrane region" description="Helical" evidence="1">
    <location>
        <begin position="6"/>
        <end position="28"/>
    </location>
</feature>
<protein>
    <recommendedName>
        <fullName evidence="4">DUF3592 domain-containing protein</fullName>
    </recommendedName>
</protein>
<evidence type="ECO:0000313" key="2">
    <source>
        <dbReference type="EMBL" id="SFQ00530.1"/>
    </source>
</evidence>
<proteinExistence type="predicted"/>
<dbReference type="STRING" id="1465490.SAMN05444277_104119"/>
<sequence>MFSENNINLFLPYIFIVVGLGVMLYGLLKKTTTLMLIENGKKAEGIIFEMKGRSSGSLSSFDSIAYNKIIVRFVTDKLEWVTAEAQNEFGLFYSGQYKIGESVEVMYDPHDPKRFIIITEQSEGNARLFAKIVGLIFIIAGIYKLFN</sequence>
<dbReference type="OrthoDB" id="884541at2"/>
<evidence type="ECO:0008006" key="4">
    <source>
        <dbReference type="Google" id="ProtNLM"/>
    </source>
</evidence>
<name>A0A1I5UZ72_9BACT</name>
<reference evidence="2 3" key="1">
    <citation type="submission" date="2016-10" db="EMBL/GenBank/DDBJ databases">
        <authorList>
            <person name="de Groot N.N."/>
        </authorList>
    </citation>
    <scope>NUCLEOTIDE SEQUENCE [LARGE SCALE GENOMIC DNA]</scope>
    <source>
        <strain evidence="2 3">DSM 28286</strain>
    </source>
</reference>
<keyword evidence="3" id="KW-1185">Reference proteome</keyword>